<evidence type="ECO:0000313" key="3">
    <source>
        <dbReference type="Proteomes" id="UP000268233"/>
    </source>
</evidence>
<gene>
    <name evidence="2" type="ORF">BDK61_0650</name>
</gene>
<name>A0A495R221_9EURY</name>
<reference evidence="2 3" key="1">
    <citation type="submission" date="2018-10" db="EMBL/GenBank/DDBJ databases">
        <title>Genomic Encyclopedia of Archaeal and Bacterial Type Strains, Phase II (KMG-II): from individual species to whole genera.</title>
        <authorList>
            <person name="Goeker M."/>
        </authorList>
    </citation>
    <scope>NUCLEOTIDE SEQUENCE [LARGE SCALE GENOMIC DNA]</scope>
    <source>
        <strain evidence="2 3">DSM 11927</strain>
    </source>
</reference>
<sequence length="232" mass="26935">MSLLSPYAPFFNWLLKWGQVLGALGSIILSGLLVWLYYQQYELLKIEQMPSLEVSDWEMNGDEITLYLSNFGEGLAKNLRLRTTVEFPTEDDVNMVSDSRSRDSVEVVTVEHNIHRYEEGEKLRERDIMGTERKVEFRGEPPFPDPNGQGYGNFQSGVGESLRHEVFEFCFWIDVVYETEFGEEKSVPVTVPGRWFDIEPEEGKKLFQTRPNEITYEYIFNKSAFASSRPDE</sequence>
<keyword evidence="1" id="KW-0812">Transmembrane</keyword>
<feature type="transmembrane region" description="Helical" evidence="1">
    <location>
        <begin position="20"/>
        <end position="38"/>
    </location>
</feature>
<dbReference type="AlphaFoldDB" id="A0A495R221"/>
<keyword evidence="1" id="KW-1133">Transmembrane helix</keyword>
<dbReference type="EMBL" id="RBWW01000001">
    <property type="protein sequence ID" value="RKS81371.1"/>
    <property type="molecule type" value="Genomic_DNA"/>
</dbReference>
<evidence type="ECO:0000313" key="2">
    <source>
        <dbReference type="EMBL" id="RKS81371.1"/>
    </source>
</evidence>
<comment type="caution">
    <text evidence="2">The sequence shown here is derived from an EMBL/GenBank/DDBJ whole genome shotgun (WGS) entry which is preliminary data.</text>
</comment>
<keyword evidence="3" id="KW-1185">Reference proteome</keyword>
<accession>A0A495R221</accession>
<protein>
    <submittedName>
        <fullName evidence="2">Uncharacterized protein</fullName>
    </submittedName>
</protein>
<keyword evidence="1" id="KW-0472">Membrane</keyword>
<proteinExistence type="predicted"/>
<dbReference type="Proteomes" id="UP000268233">
    <property type="component" value="Unassembled WGS sequence"/>
</dbReference>
<dbReference type="RefSeq" id="WP_121302281.1">
    <property type="nucleotide sequence ID" value="NZ_RBWW01000001.1"/>
</dbReference>
<evidence type="ECO:0000256" key="1">
    <source>
        <dbReference type="SAM" id="Phobius"/>
    </source>
</evidence>
<organism evidence="2 3">
    <name type="scientific">Haloarcula quadrata</name>
    <dbReference type="NCBI Taxonomy" id="182779"/>
    <lineage>
        <taxon>Archaea</taxon>
        <taxon>Methanobacteriati</taxon>
        <taxon>Methanobacteriota</taxon>
        <taxon>Stenosarchaea group</taxon>
        <taxon>Halobacteria</taxon>
        <taxon>Halobacteriales</taxon>
        <taxon>Haloarculaceae</taxon>
        <taxon>Haloarcula</taxon>
    </lineage>
</organism>